<dbReference type="GO" id="GO:0035438">
    <property type="term" value="F:cyclic-di-GMP binding"/>
    <property type="evidence" value="ECO:0007669"/>
    <property type="project" value="InterPro"/>
</dbReference>
<evidence type="ECO:0000313" key="2">
    <source>
        <dbReference type="EMBL" id="RDH42856.1"/>
    </source>
</evidence>
<name>A0A4P9VJP6_9GAMM</name>
<proteinExistence type="predicted"/>
<accession>A0A4P9VJP6</accession>
<dbReference type="Gene3D" id="2.40.10.220">
    <property type="entry name" value="predicted glycosyltransferase like domains"/>
    <property type="match status" value="1"/>
</dbReference>
<feature type="domain" description="PilZ" evidence="1">
    <location>
        <begin position="8"/>
        <end position="107"/>
    </location>
</feature>
<dbReference type="Pfam" id="PF07238">
    <property type="entry name" value="PilZ"/>
    <property type="match status" value="1"/>
</dbReference>
<reference evidence="2 3" key="1">
    <citation type="submission" date="2017-04" db="EMBL/GenBank/DDBJ databases">
        <title>Draft genome sequence of Zooshikella ganghwensis VG4 isolated from Red Sea sediments.</title>
        <authorList>
            <person name="Rehman Z."/>
            <person name="Alam I."/>
            <person name="Kamau A."/>
            <person name="Bajic V."/>
            <person name="Leiknes T."/>
        </authorList>
    </citation>
    <scope>NUCLEOTIDE SEQUENCE [LARGE SCALE GENOMIC DNA]</scope>
    <source>
        <strain evidence="2 3">VG4</strain>
    </source>
</reference>
<evidence type="ECO:0000313" key="3">
    <source>
        <dbReference type="Proteomes" id="UP000257039"/>
    </source>
</evidence>
<dbReference type="Proteomes" id="UP000257039">
    <property type="component" value="Unassembled WGS sequence"/>
</dbReference>
<evidence type="ECO:0000259" key="1">
    <source>
        <dbReference type="Pfam" id="PF07238"/>
    </source>
</evidence>
<dbReference type="EMBL" id="NDXW01000001">
    <property type="protein sequence ID" value="RDH42856.1"/>
    <property type="molecule type" value="Genomic_DNA"/>
</dbReference>
<comment type="caution">
    <text evidence="2">The sequence shown here is derived from an EMBL/GenBank/DDBJ whole genome shotgun (WGS) entry which is preliminary data.</text>
</comment>
<dbReference type="SUPFAM" id="SSF141371">
    <property type="entry name" value="PilZ domain-like"/>
    <property type="match status" value="1"/>
</dbReference>
<dbReference type="RefSeq" id="WP_094786301.1">
    <property type="nucleotide sequence ID" value="NZ_NDXW01000001.1"/>
</dbReference>
<organism evidence="2 3">
    <name type="scientific">Zooshikella ganghwensis</name>
    <dbReference type="NCBI Taxonomy" id="202772"/>
    <lineage>
        <taxon>Bacteria</taxon>
        <taxon>Pseudomonadati</taxon>
        <taxon>Pseudomonadota</taxon>
        <taxon>Gammaproteobacteria</taxon>
        <taxon>Oceanospirillales</taxon>
        <taxon>Zooshikellaceae</taxon>
        <taxon>Zooshikella</taxon>
    </lineage>
</organism>
<dbReference type="AlphaFoldDB" id="A0A4P9VJP6"/>
<protein>
    <submittedName>
        <fullName evidence="2">PilZ domain-containing protein</fullName>
    </submittedName>
</protein>
<gene>
    <name evidence="2" type="ORF">B9G39_04975</name>
</gene>
<keyword evidence="3" id="KW-1185">Reference proteome</keyword>
<dbReference type="InterPro" id="IPR009875">
    <property type="entry name" value="PilZ_domain"/>
</dbReference>
<sequence length="113" mass="12700">MSEDQGIEQRRHPRRGIKWKVLIRDKAKEVVVGRTVNVSVSGALIEVSHKYNINEAVDIQIAAVYLGKKIKILSRAVVRHTVVRTSDFQIGIEFNGLKPEMAQFLDDFASGVI</sequence>